<dbReference type="PANTHER" id="PTHR36151">
    <property type="entry name" value="BLR2777 PROTEIN"/>
    <property type="match status" value="1"/>
</dbReference>
<comment type="caution">
    <text evidence="2">The sequence shown here is derived from an EMBL/GenBank/DDBJ whole genome shotgun (WGS) entry which is preliminary data.</text>
</comment>
<proteinExistence type="predicted"/>
<gene>
    <name evidence="2" type="ORF">HY3_11005</name>
</gene>
<dbReference type="eggNOG" id="COG3662">
    <property type="taxonomic scope" value="Bacteria"/>
</dbReference>
<dbReference type="PANTHER" id="PTHR36151:SF3">
    <property type="entry name" value="ER-BOUND OXYGENASE MPAB_MPAB'_RUBBER OXYGENASE CATALYTIC DOMAIN-CONTAINING PROTEIN"/>
    <property type="match status" value="1"/>
</dbReference>
<keyword evidence="3" id="KW-1185">Reference proteome</keyword>
<name>A0A062TZ65_9PROT</name>
<dbReference type="OrthoDB" id="108890at2"/>
<dbReference type="InterPro" id="IPR018713">
    <property type="entry name" value="MPAB/Lcp_cat_dom"/>
</dbReference>
<dbReference type="Pfam" id="PF09995">
    <property type="entry name" value="MPAB_Lcp_cat"/>
    <property type="match status" value="1"/>
</dbReference>
<reference evidence="2 3" key="1">
    <citation type="submission" date="2013-04" db="EMBL/GenBank/DDBJ databases">
        <title>Hyphomonas sp. T24B3 Genome Sequencing.</title>
        <authorList>
            <person name="Lai Q."/>
            <person name="Shao Z."/>
        </authorList>
    </citation>
    <scope>NUCLEOTIDE SEQUENCE [LARGE SCALE GENOMIC DNA]</scope>
    <source>
        <strain evidence="2 3">T24B3</strain>
    </source>
</reference>
<dbReference type="Proteomes" id="UP000249123">
    <property type="component" value="Unassembled WGS sequence"/>
</dbReference>
<organism evidence="2 3">
    <name type="scientific">Hyphomonas pacifica</name>
    <dbReference type="NCBI Taxonomy" id="1280941"/>
    <lineage>
        <taxon>Bacteria</taxon>
        <taxon>Pseudomonadati</taxon>
        <taxon>Pseudomonadota</taxon>
        <taxon>Alphaproteobacteria</taxon>
        <taxon>Hyphomonadales</taxon>
        <taxon>Hyphomonadaceae</taxon>
        <taxon>Hyphomonas</taxon>
    </lineage>
</organism>
<dbReference type="RefSeq" id="WP_034826876.1">
    <property type="nucleotide sequence ID" value="NZ_AWFA01000023.1"/>
</dbReference>
<evidence type="ECO:0000313" key="2">
    <source>
        <dbReference type="EMBL" id="RAN34493.1"/>
    </source>
</evidence>
<evidence type="ECO:0000259" key="1">
    <source>
        <dbReference type="Pfam" id="PF09995"/>
    </source>
</evidence>
<dbReference type="EMBL" id="AWFB01000011">
    <property type="protein sequence ID" value="RAN34493.1"/>
    <property type="molecule type" value="Genomic_DNA"/>
</dbReference>
<dbReference type="STRING" id="1280941.HY2_02735"/>
<dbReference type="GO" id="GO:0016491">
    <property type="term" value="F:oxidoreductase activity"/>
    <property type="evidence" value="ECO:0007669"/>
    <property type="project" value="InterPro"/>
</dbReference>
<evidence type="ECO:0000313" key="3">
    <source>
        <dbReference type="Proteomes" id="UP000249123"/>
    </source>
</evidence>
<sequence>MLTLPTYLGWNVDFTRPLGEPAFTQPDSVSWRVFKNPAALAIGGICAVLLEFADPRIRSGVWDYSTFKADPAGRSRRTGMAAMIGVYGPQSAARRIIQGVTNMHAQVSGTTPDGVPYHALDPELLAWVSATASYGFLTAYDRFVEPLSDEDTIRFLQESFPVAKLYGVESPLSSLTDFQVLLEKLMPSFEAHPINTEFLRIMKSGRAAPFVPRGLQGLAADAAVSLLPNPVRERLELGTEYHLTRSGKQGIRALGKWANRIPVPNSPAWDAAIRLGLPRSFAWKTPAAQAKILT</sequence>
<protein>
    <recommendedName>
        <fullName evidence="1">ER-bound oxygenase mpaB/mpaB'/Rubber oxygenase catalytic domain-containing protein</fullName>
    </recommendedName>
</protein>
<feature type="domain" description="ER-bound oxygenase mpaB/mpaB'/Rubber oxygenase catalytic" evidence="1">
    <location>
        <begin position="31"/>
        <end position="240"/>
    </location>
</feature>
<accession>A0A062TZ65</accession>
<dbReference type="AlphaFoldDB" id="A0A062TZ65"/>